<evidence type="ECO:0000313" key="5">
    <source>
        <dbReference type="EMBL" id="GLS17020.1"/>
    </source>
</evidence>
<evidence type="ECO:0000259" key="4">
    <source>
        <dbReference type="PROSITE" id="PS51635"/>
    </source>
</evidence>
<keyword evidence="3" id="KW-0472">Membrane</keyword>
<evidence type="ECO:0000256" key="1">
    <source>
        <dbReference type="ARBA" id="ARBA00023098"/>
    </source>
</evidence>
<dbReference type="PROSITE" id="PS51635">
    <property type="entry name" value="PNPLA"/>
    <property type="match status" value="1"/>
</dbReference>
<name>A0ABQ6CE00_9HYPH</name>
<keyword evidence="3" id="KW-0812">Transmembrane</keyword>
<feature type="domain" description="PNPLA" evidence="4">
    <location>
        <begin position="1"/>
        <end position="69"/>
    </location>
</feature>
<keyword evidence="1" id="KW-0443">Lipid metabolism</keyword>
<sequence length="69" mass="7346">MADYFDLIGGTSTGAIIAAALAKGMGAHEVEKIYLDFGGRYLIIEKTTRVFLAPAFFVVGIALSRYVGS</sequence>
<dbReference type="Gene3D" id="3.40.1090.10">
    <property type="entry name" value="Cytosolic phospholipase A2 catalytic domain"/>
    <property type="match status" value="1"/>
</dbReference>
<protein>
    <recommendedName>
        <fullName evidence="4">PNPLA domain-containing protein</fullName>
    </recommendedName>
</protein>
<dbReference type="Proteomes" id="UP001156882">
    <property type="component" value="Unassembled WGS sequence"/>
</dbReference>
<dbReference type="InterPro" id="IPR002641">
    <property type="entry name" value="PNPLA_dom"/>
</dbReference>
<comment type="caution">
    <text evidence="5">The sequence shown here is derived from an EMBL/GenBank/DDBJ whole genome shotgun (WGS) entry which is preliminary data.</text>
</comment>
<dbReference type="Pfam" id="PF01734">
    <property type="entry name" value="Patatin"/>
    <property type="match status" value="1"/>
</dbReference>
<dbReference type="InterPro" id="IPR016035">
    <property type="entry name" value="Acyl_Trfase/lysoPLipase"/>
</dbReference>
<organism evidence="5 6">
    <name type="scientific">Labrys miyagiensis</name>
    <dbReference type="NCBI Taxonomy" id="346912"/>
    <lineage>
        <taxon>Bacteria</taxon>
        <taxon>Pseudomonadati</taxon>
        <taxon>Pseudomonadota</taxon>
        <taxon>Alphaproteobacteria</taxon>
        <taxon>Hyphomicrobiales</taxon>
        <taxon>Xanthobacteraceae</taxon>
        <taxon>Labrys</taxon>
    </lineage>
</organism>
<gene>
    <name evidence="5" type="ORF">GCM10007874_00350</name>
</gene>
<dbReference type="EMBL" id="BSPC01000002">
    <property type="protein sequence ID" value="GLS17020.1"/>
    <property type="molecule type" value="Genomic_DNA"/>
</dbReference>
<comment type="caution">
    <text evidence="2">Lacks conserved residue(s) required for the propagation of feature annotation.</text>
</comment>
<evidence type="ECO:0000313" key="6">
    <source>
        <dbReference type="Proteomes" id="UP001156882"/>
    </source>
</evidence>
<dbReference type="SUPFAM" id="SSF52151">
    <property type="entry name" value="FabD/lysophospholipase-like"/>
    <property type="match status" value="1"/>
</dbReference>
<reference evidence="6" key="1">
    <citation type="journal article" date="2019" name="Int. J. Syst. Evol. Microbiol.">
        <title>The Global Catalogue of Microorganisms (GCM) 10K type strain sequencing project: providing services to taxonomists for standard genome sequencing and annotation.</title>
        <authorList>
            <consortium name="The Broad Institute Genomics Platform"/>
            <consortium name="The Broad Institute Genome Sequencing Center for Infectious Disease"/>
            <person name="Wu L."/>
            <person name="Ma J."/>
        </authorList>
    </citation>
    <scope>NUCLEOTIDE SEQUENCE [LARGE SCALE GENOMIC DNA]</scope>
    <source>
        <strain evidence="6">NBRC 101365</strain>
    </source>
</reference>
<proteinExistence type="predicted"/>
<evidence type="ECO:0000256" key="3">
    <source>
        <dbReference type="SAM" id="Phobius"/>
    </source>
</evidence>
<feature type="short sequence motif" description="GXSXG" evidence="2">
    <location>
        <begin position="10"/>
        <end position="14"/>
    </location>
</feature>
<keyword evidence="6" id="KW-1185">Reference proteome</keyword>
<feature type="transmembrane region" description="Helical" evidence="3">
    <location>
        <begin position="50"/>
        <end position="68"/>
    </location>
</feature>
<evidence type="ECO:0000256" key="2">
    <source>
        <dbReference type="PROSITE-ProRule" id="PRU01161"/>
    </source>
</evidence>
<accession>A0ABQ6CE00</accession>
<keyword evidence="3" id="KW-1133">Transmembrane helix</keyword>
<dbReference type="RefSeq" id="WP_284309849.1">
    <property type="nucleotide sequence ID" value="NZ_BSPC01000002.1"/>
</dbReference>